<keyword evidence="1" id="KW-0812">Transmembrane</keyword>
<feature type="transmembrane region" description="Helical" evidence="1">
    <location>
        <begin position="184"/>
        <end position="202"/>
    </location>
</feature>
<dbReference type="Pfam" id="PF02517">
    <property type="entry name" value="Rce1-like"/>
    <property type="match status" value="1"/>
</dbReference>
<dbReference type="AlphaFoldDB" id="A0AAW9NUZ5"/>
<feature type="domain" description="CAAX prenyl protease 2/Lysostaphin resistance protein A-like" evidence="2">
    <location>
        <begin position="104"/>
        <end position="193"/>
    </location>
</feature>
<keyword evidence="4" id="KW-1185">Reference proteome</keyword>
<dbReference type="Proteomes" id="UP001344888">
    <property type="component" value="Unassembled WGS sequence"/>
</dbReference>
<organism evidence="3 4">
    <name type="scientific">Metasolibacillus meyeri</name>
    <dbReference type="NCBI Taxonomy" id="1071052"/>
    <lineage>
        <taxon>Bacteria</taxon>
        <taxon>Bacillati</taxon>
        <taxon>Bacillota</taxon>
        <taxon>Bacilli</taxon>
        <taxon>Bacillales</taxon>
        <taxon>Caryophanaceae</taxon>
        <taxon>Metasolibacillus</taxon>
    </lineage>
</organism>
<proteinExistence type="predicted"/>
<feature type="transmembrane region" description="Helical" evidence="1">
    <location>
        <begin position="7"/>
        <end position="25"/>
    </location>
</feature>
<evidence type="ECO:0000313" key="4">
    <source>
        <dbReference type="Proteomes" id="UP001344888"/>
    </source>
</evidence>
<keyword evidence="1" id="KW-0472">Membrane</keyword>
<feature type="transmembrane region" description="Helical" evidence="1">
    <location>
        <begin position="106"/>
        <end position="128"/>
    </location>
</feature>
<gene>
    <name evidence="3" type="ORF">P9B03_09485</name>
</gene>
<feature type="transmembrane region" description="Helical" evidence="1">
    <location>
        <begin position="31"/>
        <end position="49"/>
    </location>
</feature>
<dbReference type="RefSeq" id="WP_107841891.1">
    <property type="nucleotide sequence ID" value="NZ_JARSFG010000013.1"/>
</dbReference>
<sequence>MKLIKQAPVLLLSLIFMYAMLFYTFSEKTIFWYLYTFTLLVGIAISLVTEKFEDSLPTWQYLIFGIGYGTITYGIIKLGYLILPFISPNAPQQIASFLAKYGPSTVWHYLLLIFIIVVGEEMFWRGFVQQQLKRFVKSSYAIIITAVLFSISVAISGFIPGVMAAFVSGLLWGALYEWKKSLPLIIVSHVVFVLLLFLVLPLT</sequence>
<comment type="caution">
    <text evidence="3">The sequence shown here is derived from an EMBL/GenBank/DDBJ whole genome shotgun (WGS) entry which is preliminary data.</text>
</comment>
<evidence type="ECO:0000256" key="1">
    <source>
        <dbReference type="SAM" id="Phobius"/>
    </source>
</evidence>
<reference evidence="3 4" key="1">
    <citation type="submission" date="2023-03" db="EMBL/GenBank/DDBJ databases">
        <title>Bacillus Genome Sequencing.</title>
        <authorList>
            <person name="Dunlap C."/>
        </authorList>
    </citation>
    <scope>NUCLEOTIDE SEQUENCE [LARGE SCALE GENOMIC DNA]</scope>
    <source>
        <strain evidence="3 4">B-59205</strain>
    </source>
</reference>
<dbReference type="EMBL" id="JARSFG010000013">
    <property type="protein sequence ID" value="MEC1178713.1"/>
    <property type="molecule type" value="Genomic_DNA"/>
</dbReference>
<feature type="transmembrane region" description="Helical" evidence="1">
    <location>
        <begin position="61"/>
        <end position="86"/>
    </location>
</feature>
<dbReference type="GO" id="GO:0080120">
    <property type="term" value="P:CAAX-box protein maturation"/>
    <property type="evidence" value="ECO:0007669"/>
    <property type="project" value="UniProtKB-ARBA"/>
</dbReference>
<evidence type="ECO:0000313" key="3">
    <source>
        <dbReference type="EMBL" id="MEC1178713.1"/>
    </source>
</evidence>
<evidence type="ECO:0000259" key="2">
    <source>
        <dbReference type="Pfam" id="PF02517"/>
    </source>
</evidence>
<accession>A0AAW9NUZ5</accession>
<dbReference type="InterPro" id="IPR003675">
    <property type="entry name" value="Rce1/LyrA-like_dom"/>
</dbReference>
<dbReference type="GO" id="GO:0004175">
    <property type="term" value="F:endopeptidase activity"/>
    <property type="evidence" value="ECO:0007669"/>
    <property type="project" value="UniProtKB-ARBA"/>
</dbReference>
<feature type="transmembrane region" description="Helical" evidence="1">
    <location>
        <begin position="140"/>
        <end position="172"/>
    </location>
</feature>
<protein>
    <submittedName>
        <fullName evidence="3">Type II CAAX endopeptidase family protein</fullName>
    </submittedName>
</protein>
<keyword evidence="1" id="KW-1133">Transmembrane helix</keyword>
<name>A0AAW9NUZ5_9BACL</name>